<gene>
    <name evidence="3" type="ORF">F4692_003215</name>
</gene>
<comment type="caution">
    <text evidence="3">The sequence shown here is derived from an EMBL/GenBank/DDBJ whole genome shotgun (WGS) entry which is preliminary data.</text>
</comment>
<dbReference type="EC" id="3.1.4.46" evidence="3"/>
<protein>
    <submittedName>
        <fullName evidence="3">Glycerophosphoryl diester phosphodiesterase</fullName>
        <ecNumber evidence="3">3.1.4.46</ecNumber>
    </submittedName>
</protein>
<dbReference type="PANTHER" id="PTHR43805">
    <property type="entry name" value="GLYCEROPHOSPHORYL DIESTER PHOSPHODIESTERASE"/>
    <property type="match status" value="1"/>
</dbReference>
<feature type="region of interest" description="Disordered" evidence="1">
    <location>
        <begin position="257"/>
        <end position="277"/>
    </location>
</feature>
<dbReference type="PROSITE" id="PS51704">
    <property type="entry name" value="GP_PDE"/>
    <property type="match status" value="1"/>
</dbReference>
<dbReference type="AlphaFoldDB" id="A0A7Y9H522"/>
<organism evidence="3 4">
    <name type="scientific">Nocardioides cavernae</name>
    <dbReference type="NCBI Taxonomy" id="1921566"/>
    <lineage>
        <taxon>Bacteria</taxon>
        <taxon>Bacillati</taxon>
        <taxon>Actinomycetota</taxon>
        <taxon>Actinomycetes</taxon>
        <taxon>Propionibacteriales</taxon>
        <taxon>Nocardioidaceae</taxon>
        <taxon>Nocardioides</taxon>
    </lineage>
</organism>
<keyword evidence="4" id="KW-1185">Reference proteome</keyword>
<dbReference type="CDD" id="cd08561">
    <property type="entry name" value="GDPD_cytoplasmic_ScUgpQ2_like"/>
    <property type="match status" value="1"/>
</dbReference>
<evidence type="ECO:0000256" key="1">
    <source>
        <dbReference type="SAM" id="MobiDB-lite"/>
    </source>
</evidence>
<dbReference type="Gene3D" id="3.20.20.190">
    <property type="entry name" value="Phosphatidylinositol (PI) phosphodiesterase"/>
    <property type="match status" value="1"/>
</dbReference>
<evidence type="ECO:0000313" key="4">
    <source>
        <dbReference type="Proteomes" id="UP000549911"/>
    </source>
</evidence>
<sequence>MTAPNSPSTGYLDSPTPIAFAHRGGAYHPEIEGLENTLAAFRHAVGLGYTYLETDVHVTSDGVLLAFHDTVLDRVTDRTGDIATSTYAEVQGALIGGSEPVPTLAQLFDAFPDARFNIDLKSHGAVDALAAFVEEREAWDRVLVGSFSRRRMIAFRRRTAGRVATSAHPLEVVAFVLSPSARLARLLTRGRPVALQVPHRQGPVLVVSRGLVRRARAAGVQVHVWTIDDPIEMNTLLDRGVDGIMTDRTDILRDVLRSRGQWHGPTGSSEDPTKGEA</sequence>
<keyword evidence="3" id="KW-0378">Hydrolase</keyword>
<dbReference type="Proteomes" id="UP000549911">
    <property type="component" value="Unassembled WGS sequence"/>
</dbReference>
<dbReference type="SUPFAM" id="SSF51695">
    <property type="entry name" value="PLC-like phosphodiesterases"/>
    <property type="match status" value="1"/>
</dbReference>
<dbReference type="Pfam" id="PF03009">
    <property type="entry name" value="GDPD"/>
    <property type="match status" value="1"/>
</dbReference>
<dbReference type="GO" id="GO:0006629">
    <property type="term" value="P:lipid metabolic process"/>
    <property type="evidence" value="ECO:0007669"/>
    <property type="project" value="InterPro"/>
</dbReference>
<reference evidence="3 4" key="2">
    <citation type="submission" date="2020-08" db="EMBL/GenBank/DDBJ databases">
        <title>The Agave Microbiome: Exploring the role of microbial communities in plant adaptations to desert environments.</title>
        <authorList>
            <person name="Partida-Martinez L.P."/>
        </authorList>
    </citation>
    <scope>NUCLEOTIDE SEQUENCE [LARGE SCALE GENOMIC DNA]</scope>
    <source>
        <strain evidence="3 4">AT2.17</strain>
    </source>
</reference>
<dbReference type="InterPro" id="IPR017946">
    <property type="entry name" value="PLC-like_Pdiesterase_TIM-brl"/>
</dbReference>
<dbReference type="GO" id="GO:0008889">
    <property type="term" value="F:glycerophosphodiester phosphodiesterase activity"/>
    <property type="evidence" value="ECO:0007669"/>
    <property type="project" value="UniProtKB-EC"/>
</dbReference>
<dbReference type="RefSeq" id="WP_179620694.1">
    <property type="nucleotide sequence ID" value="NZ_JACCBW010000003.1"/>
</dbReference>
<proteinExistence type="predicted"/>
<reference evidence="3 4" key="1">
    <citation type="submission" date="2020-07" db="EMBL/GenBank/DDBJ databases">
        <authorList>
            <person name="Partida-Martinez L."/>
            <person name="Huntemann M."/>
            <person name="Clum A."/>
            <person name="Wang J."/>
            <person name="Palaniappan K."/>
            <person name="Ritter S."/>
            <person name="Chen I.-M."/>
            <person name="Stamatis D."/>
            <person name="Reddy T."/>
            <person name="O'Malley R."/>
            <person name="Daum C."/>
            <person name="Shapiro N."/>
            <person name="Ivanova N."/>
            <person name="Kyrpides N."/>
            <person name="Woyke T."/>
        </authorList>
    </citation>
    <scope>NUCLEOTIDE SEQUENCE [LARGE SCALE GENOMIC DNA]</scope>
    <source>
        <strain evidence="3 4">AT2.17</strain>
    </source>
</reference>
<evidence type="ECO:0000259" key="2">
    <source>
        <dbReference type="PROSITE" id="PS51704"/>
    </source>
</evidence>
<feature type="domain" description="GP-PDE" evidence="2">
    <location>
        <begin position="17"/>
        <end position="256"/>
    </location>
</feature>
<evidence type="ECO:0000313" key="3">
    <source>
        <dbReference type="EMBL" id="NYE38070.1"/>
    </source>
</evidence>
<dbReference type="PANTHER" id="PTHR43805:SF1">
    <property type="entry name" value="GP-PDE DOMAIN-CONTAINING PROTEIN"/>
    <property type="match status" value="1"/>
</dbReference>
<accession>A0A7Y9H522</accession>
<dbReference type="InterPro" id="IPR030395">
    <property type="entry name" value="GP_PDE_dom"/>
</dbReference>
<dbReference type="EMBL" id="JACCBW010000003">
    <property type="protein sequence ID" value="NYE38070.1"/>
    <property type="molecule type" value="Genomic_DNA"/>
</dbReference>
<name>A0A7Y9H522_9ACTN</name>